<dbReference type="Gene3D" id="3.40.50.980">
    <property type="match status" value="1"/>
</dbReference>
<reference evidence="2 3" key="1">
    <citation type="journal article" date="2020" name="Cell">
        <title>Large-Scale Comparative Analyses of Tick Genomes Elucidate Their Genetic Diversity and Vector Capacities.</title>
        <authorList>
            <consortium name="Tick Genome and Microbiome Consortium (TIGMIC)"/>
            <person name="Jia N."/>
            <person name="Wang J."/>
            <person name="Shi W."/>
            <person name="Du L."/>
            <person name="Sun Y."/>
            <person name="Zhan W."/>
            <person name="Jiang J.F."/>
            <person name="Wang Q."/>
            <person name="Zhang B."/>
            <person name="Ji P."/>
            <person name="Bell-Sakyi L."/>
            <person name="Cui X.M."/>
            <person name="Yuan T.T."/>
            <person name="Jiang B.G."/>
            <person name="Yang W.F."/>
            <person name="Lam T.T."/>
            <person name="Chang Q.C."/>
            <person name="Ding S.J."/>
            <person name="Wang X.J."/>
            <person name="Zhu J.G."/>
            <person name="Ruan X.D."/>
            <person name="Zhao L."/>
            <person name="Wei J.T."/>
            <person name="Ye R.Z."/>
            <person name="Que T.C."/>
            <person name="Du C.H."/>
            <person name="Zhou Y.H."/>
            <person name="Cheng J.X."/>
            <person name="Dai P.F."/>
            <person name="Guo W.B."/>
            <person name="Han X.H."/>
            <person name="Huang E.J."/>
            <person name="Li L.F."/>
            <person name="Wei W."/>
            <person name="Gao Y.C."/>
            <person name="Liu J.Z."/>
            <person name="Shao H.Z."/>
            <person name="Wang X."/>
            <person name="Wang C.C."/>
            <person name="Yang T.C."/>
            <person name="Huo Q.B."/>
            <person name="Li W."/>
            <person name="Chen H.Y."/>
            <person name="Chen S.E."/>
            <person name="Zhou L.G."/>
            <person name="Ni X.B."/>
            <person name="Tian J.H."/>
            <person name="Sheng Y."/>
            <person name="Liu T."/>
            <person name="Pan Y.S."/>
            <person name="Xia L.Y."/>
            <person name="Li J."/>
            <person name="Zhao F."/>
            <person name="Cao W.C."/>
        </authorList>
    </citation>
    <scope>NUCLEOTIDE SEQUENCE [LARGE SCALE GENOMIC DNA]</scope>
    <source>
        <strain evidence="2">HaeL-2018</strain>
    </source>
</reference>
<dbReference type="SUPFAM" id="SSF56801">
    <property type="entry name" value="Acetyl-CoA synthetase-like"/>
    <property type="match status" value="1"/>
</dbReference>
<organism evidence="2 3">
    <name type="scientific">Haemaphysalis longicornis</name>
    <name type="common">Bush tick</name>
    <dbReference type="NCBI Taxonomy" id="44386"/>
    <lineage>
        <taxon>Eukaryota</taxon>
        <taxon>Metazoa</taxon>
        <taxon>Ecdysozoa</taxon>
        <taxon>Arthropoda</taxon>
        <taxon>Chelicerata</taxon>
        <taxon>Arachnida</taxon>
        <taxon>Acari</taxon>
        <taxon>Parasitiformes</taxon>
        <taxon>Ixodida</taxon>
        <taxon>Ixodoidea</taxon>
        <taxon>Ixodidae</taxon>
        <taxon>Haemaphysalinae</taxon>
        <taxon>Haemaphysalis</taxon>
    </lineage>
</organism>
<accession>A0A9J6FM17</accession>
<dbReference type="VEuPathDB" id="VectorBase:HLOH_043179"/>
<dbReference type="InterPro" id="IPR020845">
    <property type="entry name" value="AMP-binding_CS"/>
</dbReference>
<evidence type="ECO:0000313" key="3">
    <source>
        <dbReference type="Proteomes" id="UP000821853"/>
    </source>
</evidence>
<dbReference type="InterPro" id="IPR000873">
    <property type="entry name" value="AMP-dep_synth/lig_dom"/>
</dbReference>
<evidence type="ECO:0000313" key="2">
    <source>
        <dbReference type="EMBL" id="KAH9363883.1"/>
    </source>
</evidence>
<dbReference type="PROSITE" id="PS00455">
    <property type="entry name" value="AMP_BINDING"/>
    <property type="match status" value="1"/>
</dbReference>
<evidence type="ECO:0000259" key="1">
    <source>
        <dbReference type="Pfam" id="PF00501"/>
    </source>
</evidence>
<keyword evidence="3" id="KW-1185">Reference proteome</keyword>
<dbReference type="Pfam" id="PF00501">
    <property type="entry name" value="AMP-binding"/>
    <property type="match status" value="1"/>
</dbReference>
<dbReference type="EMBL" id="JABSTR010000002">
    <property type="protein sequence ID" value="KAH9363883.1"/>
    <property type="molecule type" value="Genomic_DNA"/>
</dbReference>
<proteinExistence type="predicted"/>
<comment type="caution">
    <text evidence="2">The sequence shown here is derived from an EMBL/GenBank/DDBJ whole genome shotgun (WGS) entry which is preliminary data.</text>
</comment>
<gene>
    <name evidence="2" type="ORF">HPB48_004102</name>
</gene>
<feature type="domain" description="AMP-dependent synthetase/ligase" evidence="1">
    <location>
        <begin position="20"/>
        <end position="83"/>
    </location>
</feature>
<dbReference type="OrthoDB" id="10253869at2759"/>
<dbReference type="Proteomes" id="UP000821853">
    <property type="component" value="Chromosome 10"/>
</dbReference>
<name>A0A9J6FM17_HAELO</name>
<dbReference type="AlphaFoldDB" id="A0A9J6FM17"/>
<sequence>MCLNIKCQTLVNNPITLQVLVTTGDYDGMVNFSKLKETPRRKYKKPATAGPEDIFTVFLSSGTTGLPKAALITHSNFVAELVTFG</sequence>
<protein>
    <recommendedName>
        <fullName evidence="1">AMP-dependent synthetase/ligase domain-containing protein</fullName>
    </recommendedName>
</protein>